<evidence type="ECO:0000256" key="4">
    <source>
        <dbReference type="ARBA" id="ARBA00022989"/>
    </source>
</evidence>
<evidence type="ECO:0000256" key="5">
    <source>
        <dbReference type="ARBA" id="ARBA00023136"/>
    </source>
</evidence>
<evidence type="ECO:0000256" key="2">
    <source>
        <dbReference type="ARBA" id="ARBA00010350"/>
    </source>
</evidence>
<keyword evidence="5 6" id="KW-0472">Membrane</keyword>
<dbReference type="OrthoDB" id="1277691at2759"/>
<protein>
    <recommendedName>
        <fullName evidence="10">Bax inhibitor 1</fullName>
    </recommendedName>
</protein>
<feature type="region of interest" description="Disordered" evidence="7">
    <location>
        <begin position="1"/>
        <end position="27"/>
    </location>
</feature>
<feature type="transmembrane region" description="Helical" evidence="6">
    <location>
        <begin position="96"/>
        <end position="119"/>
    </location>
</feature>
<evidence type="ECO:0000313" key="9">
    <source>
        <dbReference type="Proteomes" id="UP000078561"/>
    </source>
</evidence>
<name>A0A168RFK4_ABSGL</name>
<accession>A0A168RFK4</accession>
<sequence length="265" mass="29070">MPNYPDEKPTFFSSDASSSSSTSNDQQVISRPVRRHLVDVFLVIAVMLGVAAAGANYGGPYSRLSAISGGFIETGAVVGSVFGIRAMRQDNILRWGLLMVYALFSGSSLSTLIATYLHWDPSGTLLLAALSGSMFIFLGFAGSALLANRRSMLYYGGLAGSLLGIMVWASLANIFFIRSSSMFSAELYLGLIAFAGFVVYDTQMIVERASAGIYDIPGHALELFMDLFALFVRLATIILRKEEERENNGRSNGRRRRQRRQEGRW</sequence>
<dbReference type="EMBL" id="LT554635">
    <property type="protein sequence ID" value="SAM06753.1"/>
    <property type="molecule type" value="Genomic_DNA"/>
</dbReference>
<dbReference type="PANTHER" id="PTHR23291">
    <property type="entry name" value="BAX INHIBITOR-RELATED"/>
    <property type="match status" value="1"/>
</dbReference>
<gene>
    <name evidence="8" type="primary">ABSGL_12504.1 scaffold 12955</name>
</gene>
<feature type="transmembrane region" description="Helical" evidence="6">
    <location>
        <begin position="64"/>
        <end position="84"/>
    </location>
</feature>
<feature type="transmembrane region" description="Helical" evidence="6">
    <location>
        <begin position="182"/>
        <end position="200"/>
    </location>
</feature>
<dbReference type="STRING" id="4829.A0A168RFK4"/>
<reference evidence="8" key="1">
    <citation type="submission" date="2016-04" db="EMBL/GenBank/DDBJ databases">
        <authorList>
            <person name="Evans L.H."/>
            <person name="Alamgir A."/>
            <person name="Owens N."/>
            <person name="Weber N.D."/>
            <person name="Virtaneva K."/>
            <person name="Barbian K."/>
            <person name="Babar A."/>
            <person name="Rosenke K."/>
        </authorList>
    </citation>
    <scope>NUCLEOTIDE SEQUENCE [LARGE SCALE GENOMIC DNA]</scope>
    <source>
        <strain evidence="8">CBS 101.48</strain>
    </source>
</reference>
<dbReference type="Pfam" id="PF01027">
    <property type="entry name" value="Bax1-I"/>
    <property type="match status" value="1"/>
</dbReference>
<proteinExistence type="inferred from homology"/>
<feature type="transmembrane region" description="Helical" evidence="6">
    <location>
        <begin position="37"/>
        <end position="58"/>
    </location>
</feature>
<keyword evidence="3 6" id="KW-0812">Transmembrane</keyword>
<dbReference type="PANTHER" id="PTHR23291:SF32">
    <property type="entry name" value="BAX INHIBITOR 1"/>
    <property type="match status" value="1"/>
</dbReference>
<comment type="subcellular location">
    <subcellularLocation>
        <location evidence="1">Membrane</location>
        <topology evidence="1">Multi-pass membrane protein</topology>
    </subcellularLocation>
</comment>
<organism evidence="8">
    <name type="scientific">Absidia glauca</name>
    <name type="common">Pin mould</name>
    <dbReference type="NCBI Taxonomy" id="4829"/>
    <lineage>
        <taxon>Eukaryota</taxon>
        <taxon>Fungi</taxon>
        <taxon>Fungi incertae sedis</taxon>
        <taxon>Mucoromycota</taxon>
        <taxon>Mucoromycotina</taxon>
        <taxon>Mucoromycetes</taxon>
        <taxon>Mucorales</taxon>
        <taxon>Cunninghamellaceae</taxon>
        <taxon>Absidia</taxon>
    </lineage>
</organism>
<feature type="transmembrane region" description="Helical" evidence="6">
    <location>
        <begin position="125"/>
        <end position="146"/>
    </location>
</feature>
<evidence type="ECO:0000256" key="1">
    <source>
        <dbReference type="ARBA" id="ARBA00004141"/>
    </source>
</evidence>
<dbReference type="AlphaFoldDB" id="A0A168RFK4"/>
<keyword evidence="4 6" id="KW-1133">Transmembrane helix</keyword>
<evidence type="ECO:0000256" key="6">
    <source>
        <dbReference type="RuleBase" id="RU004379"/>
    </source>
</evidence>
<feature type="compositionally biased region" description="Low complexity" evidence="7">
    <location>
        <begin position="13"/>
        <end position="23"/>
    </location>
</feature>
<dbReference type="GO" id="GO:0016020">
    <property type="term" value="C:membrane"/>
    <property type="evidence" value="ECO:0007669"/>
    <property type="project" value="UniProtKB-SubCell"/>
</dbReference>
<evidence type="ECO:0008006" key="10">
    <source>
        <dbReference type="Google" id="ProtNLM"/>
    </source>
</evidence>
<dbReference type="Proteomes" id="UP000078561">
    <property type="component" value="Unassembled WGS sequence"/>
</dbReference>
<keyword evidence="9" id="KW-1185">Reference proteome</keyword>
<dbReference type="InterPro" id="IPR006214">
    <property type="entry name" value="Bax_inhibitor_1-related"/>
</dbReference>
<dbReference type="OMA" id="SRDFIMH"/>
<evidence type="ECO:0000256" key="7">
    <source>
        <dbReference type="SAM" id="MobiDB-lite"/>
    </source>
</evidence>
<comment type="similarity">
    <text evidence="2 6">Belongs to the BI1 family.</text>
</comment>
<feature type="region of interest" description="Disordered" evidence="7">
    <location>
        <begin position="246"/>
        <end position="265"/>
    </location>
</feature>
<evidence type="ECO:0000313" key="8">
    <source>
        <dbReference type="EMBL" id="SAM06753.1"/>
    </source>
</evidence>
<dbReference type="InParanoid" id="A0A168RFK4"/>
<feature type="transmembrane region" description="Helical" evidence="6">
    <location>
        <begin position="153"/>
        <end position="176"/>
    </location>
</feature>
<evidence type="ECO:0000256" key="3">
    <source>
        <dbReference type="ARBA" id="ARBA00022692"/>
    </source>
</evidence>